<keyword evidence="5 12" id="KW-0808">Transferase</keyword>
<evidence type="ECO:0000256" key="9">
    <source>
        <dbReference type="ARBA" id="ARBA00023136"/>
    </source>
</evidence>
<keyword evidence="6 10" id="KW-0949">S-adenosyl-L-methionine</keyword>
<comment type="subcellular location">
    <subcellularLocation>
        <location evidence="10">Endoplasmic reticulum membrane</location>
        <topology evidence="10">Multi-pass membrane protein</topology>
    </subcellularLocation>
    <subcellularLocation>
        <location evidence="1">Membrane</location>
        <topology evidence="1">Multi-pass membrane protein</topology>
    </subcellularLocation>
</comment>
<keyword evidence="13" id="KW-1185">Reference proteome</keyword>
<feature type="transmembrane region" description="Helical" evidence="10">
    <location>
        <begin position="171"/>
        <end position="195"/>
    </location>
</feature>
<dbReference type="EC" id="2.1.1.100" evidence="3 10"/>
<dbReference type="PANTHER" id="PTHR12714:SF9">
    <property type="entry name" value="PROTEIN-S-ISOPRENYLCYSTEINE O-METHYLTRANSFERASE"/>
    <property type="match status" value="1"/>
</dbReference>
<keyword evidence="10" id="KW-0256">Endoplasmic reticulum</keyword>
<organism evidence="12 13">
    <name type="scientific">Coniosporium apollinis</name>
    <dbReference type="NCBI Taxonomy" id="61459"/>
    <lineage>
        <taxon>Eukaryota</taxon>
        <taxon>Fungi</taxon>
        <taxon>Dikarya</taxon>
        <taxon>Ascomycota</taxon>
        <taxon>Pezizomycotina</taxon>
        <taxon>Dothideomycetes</taxon>
        <taxon>Dothideomycetes incertae sedis</taxon>
        <taxon>Coniosporium</taxon>
    </lineage>
</organism>
<dbReference type="Gene3D" id="1.20.120.1630">
    <property type="match status" value="1"/>
</dbReference>
<dbReference type="InterPro" id="IPR025770">
    <property type="entry name" value="PPMT_MeTrfase"/>
</dbReference>
<evidence type="ECO:0000256" key="8">
    <source>
        <dbReference type="ARBA" id="ARBA00022989"/>
    </source>
</evidence>
<dbReference type="PANTHER" id="PTHR12714">
    <property type="entry name" value="PROTEIN-S ISOPRENYLCYSTEINE O-METHYLTRANSFERASE"/>
    <property type="match status" value="1"/>
</dbReference>
<keyword evidence="8 10" id="KW-1133">Transmembrane helix</keyword>
<evidence type="ECO:0000313" key="13">
    <source>
        <dbReference type="Proteomes" id="UP001172684"/>
    </source>
</evidence>
<dbReference type="Proteomes" id="UP001172684">
    <property type="component" value="Unassembled WGS sequence"/>
</dbReference>
<evidence type="ECO:0000256" key="5">
    <source>
        <dbReference type="ARBA" id="ARBA00022679"/>
    </source>
</evidence>
<evidence type="ECO:0000256" key="2">
    <source>
        <dbReference type="ARBA" id="ARBA00009140"/>
    </source>
</evidence>
<dbReference type="GO" id="GO:0004671">
    <property type="term" value="F:protein C-terminal S-isoprenylcysteine carboxyl O-methyltransferase activity"/>
    <property type="evidence" value="ECO:0007669"/>
    <property type="project" value="UniProtKB-EC"/>
</dbReference>
<comment type="similarity">
    <text evidence="2 10">Belongs to the class VI-like SAM-binding methyltransferase superfamily. Isoprenylcysteine carboxyl methyltransferase family.</text>
</comment>
<feature type="transmembrane region" description="Helical" evidence="10">
    <location>
        <begin position="207"/>
        <end position="226"/>
    </location>
</feature>
<accession>A0ABQ9NXI1</accession>
<dbReference type="Pfam" id="PF04140">
    <property type="entry name" value="ICMT"/>
    <property type="match status" value="1"/>
</dbReference>
<evidence type="ECO:0000256" key="3">
    <source>
        <dbReference type="ARBA" id="ARBA00012151"/>
    </source>
</evidence>
<evidence type="ECO:0000256" key="11">
    <source>
        <dbReference type="SAM" id="MobiDB-lite"/>
    </source>
</evidence>
<dbReference type="PROSITE" id="PS51564">
    <property type="entry name" value="SAM_ICMT"/>
    <property type="match status" value="1"/>
</dbReference>
<keyword evidence="9 10" id="KW-0472">Membrane</keyword>
<evidence type="ECO:0000256" key="1">
    <source>
        <dbReference type="ARBA" id="ARBA00004141"/>
    </source>
</evidence>
<evidence type="ECO:0000256" key="6">
    <source>
        <dbReference type="ARBA" id="ARBA00022691"/>
    </source>
</evidence>
<feature type="transmembrane region" description="Helical" evidence="10">
    <location>
        <begin position="269"/>
        <end position="297"/>
    </location>
</feature>
<dbReference type="GO" id="GO:0032259">
    <property type="term" value="P:methylation"/>
    <property type="evidence" value="ECO:0007669"/>
    <property type="project" value="UniProtKB-KW"/>
</dbReference>
<evidence type="ECO:0000256" key="7">
    <source>
        <dbReference type="ARBA" id="ARBA00022692"/>
    </source>
</evidence>
<sequence>MSSPPSNGSATGTSSSRPPNPTENYAHDPSSPADLPGFHLLRRLKQRAAALSTASEARQEAQNHEAEESLKASLAQLGGPRYVPMTEFLPHHERSLSSIALHAFLLGVTFALSLVATFSLLYIRLHSPDPDAETENWTRLWRPSLFIAVLSFFHFIEYYITAIYNCPEAKVYAFLLSNGSAYLIAQGSGLLEALYTSLYLPSWQRRFSSPVTIALGLLMIVVGQAARSIALAHAGTNFNLQVQTRKKAEHVLVRHGIYGYLRHPSYFGYFWWAIGTQVAIGNVACGAVFAGVLWLFFNRRIRREEKWLEMFFGDEYGEYRKGTRVGIPFYWLNV</sequence>
<evidence type="ECO:0000313" key="12">
    <source>
        <dbReference type="EMBL" id="KAJ9667094.1"/>
    </source>
</evidence>
<evidence type="ECO:0000256" key="4">
    <source>
        <dbReference type="ARBA" id="ARBA00022603"/>
    </source>
</evidence>
<comment type="caution">
    <text evidence="12">The sequence shown here is derived from an EMBL/GenBank/DDBJ whole genome shotgun (WGS) entry which is preliminary data.</text>
</comment>
<name>A0ABQ9NXI1_9PEZI</name>
<dbReference type="EMBL" id="JAPDRL010000015">
    <property type="protein sequence ID" value="KAJ9667094.1"/>
    <property type="molecule type" value="Genomic_DNA"/>
</dbReference>
<evidence type="ECO:0000256" key="10">
    <source>
        <dbReference type="RuleBase" id="RU362022"/>
    </source>
</evidence>
<keyword evidence="7 10" id="KW-0812">Transmembrane</keyword>
<comment type="catalytic activity">
    <reaction evidence="10">
        <text>[protein]-C-terminal S-[(2E,6E)-farnesyl]-L-cysteine + S-adenosyl-L-methionine = [protein]-C-terminal S-[(2E,6E)-farnesyl]-L-cysteine methyl ester + S-adenosyl-L-homocysteine</text>
        <dbReference type="Rhea" id="RHEA:21672"/>
        <dbReference type="Rhea" id="RHEA-COMP:12125"/>
        <dbReference type="Rhea" id="RHEA-COMP:12126"/>
        <dbReference type="ChEBI" id="CHEBI:57856"/>
        <dbReference type="ChEBI" id="CHEBI:59789"/>
        <dbReference type="ChEBI" id="CHEBI:90510"/>
        <dbReference type="ChEBI" id="CHEBI:90511"/>
        <dbReference type="EC" id="2.1.1.100"/>
    </reaction>
</comment>
<proteinExistence type="inferred from homology"/>
<reference evidence="12" key="1">
    <citation type="submission" date="2022-10" db="EMBL/GenBank/DDBJ databases">
        <title>Culturing micro-colonial fungi from biological soil crusts in the Mojave desert and describing Neophaeococcomyces mojavensis, and introducing the new genera and species Taxawa tesnikishii.</title>
        <authorList>
            <person name="Kurbessoian T."/>
            <person name="Stajich J.E."/>
        </authorList>
    </citation>
    <scope>NUCLEOTIDE SEQUENCE</scope>
    <source>
        <strain evidence="12">TK_1</strain>
    </source>
</reference>
<feature type="transmembrane region" description="Helical" evidence="10">
    <location>
        <begin position="99"/>
        <end position="123"/>
    </location>
</feature>
<protein>
    <recommendedName>
        <fullName evidence="3 10">Protein-S-isoprenylcysteine O-methyltransferase</fullName>
        <ecNumber evidence="3 10">2.1.1.100</ecNumber>
    </recommendedName>
</protein>
<keyword evidence="4 10" id="KW-0489">Methyltransferase</keyword>
<dbReference type="InterPro" id="IPR007269">
    <property type="entry name" value="ICMT_MeTrfase"/>
</dbReference>
<feature type="compositionally biased region" description="Polar residues" evidence="11">
    <location>
        <begin position="1"/>
        <end position="17"/>
    </location>
</feature>
<gene>
    <name evidence="12" type="primary">STE14</name>
    <name evidence="12" type="ORF">H2201_002929</name>
</gene>
<feature type="region of interest" description="Disordered" evidence="11">
    <location>
        <begin position="1"/>
        <end position="38"/>
    </location>
</feature>
<feature type="transmembrane region" description="Helical" evidence="10">
    <location>
        <begin position="144"/>
        <end position="165"/>
    </location>
</feature>